<reference evidence="5" key="1">
    <citation type="journal article" date="2023" name="Environ. Microbiol.">
        <title>The 2-methylpropene degradation pathway in Mycobacteriaceae family strains.</title>
        <authorList>
            <person name="Helbich S."/>
            <person name="Barrantes I."/>
            <person name="Dos Anjos Borges L.G."/>
            <person name="Pieper D.H."/>
            <person name="Vainshtein Y."/>
            <person name="Sohn K."/>
            <person name="Engesser K.H."/>
        </authorList>
    </citation>
    <scope>NUCLEOTIDE SEQUENCE</scope>
    <source>
        <strain evidence="5">IBE100</strain>
    </source>
</reference>
<evidence type="ECO:0000256" key="2">
    <source>
        <dbReference type="ARBA" id="ARBA00022487"/>
    </source>
</evidence>
<dbReference type="Gene3D" id="3.40.50.1820">
    <property type="entry name" value="alpha/beta hydrolase"/>
    <property type="match status" value="1"/>
</dbReference>
<dbReference type="Proteomes" id="UP001154266">
    <property type="component" value="Unassembled WGS sequence"/>
</dbReference>
<comment type="similarity">
    <text evidence="1">Belongs to the cutinase family.</text>
</comment>
<proteinExistence type="inferred from homology"/>
<evidence type="ECO:0000256" key="4">
    <source>
        <dbReference type="ARBA" id="ARBA00023157"/>
    </source>
</evidence>
<dbReference type="PANTHER" id="PTHR33630">
    <property type="entry name" value="CUTINASE RV1984C-RELATED-RELATED"/>
    <property type="match status" value="1"/>
</dbReference>
<gene>
    <name evidence="5" type="ORF">MNO81_12560</name>
</gene>
<dbReference type="InterPro" id="IPR029058">
    <property type="entry name" value="AB_hydrolase_fold"/>
</dbReference>
<dbReference type="SUPFAM" id="SSF53474">
    <property type="entry name" value="alpha/beta-Hydrolases"/>
    <property type="match status" value="1"/>
</dbReference>
<name>A0ABT6GPY4_MYCGU</name>
<evidence type="ECO:0000313" key="6">
    <source>
        <dbReference type="Proteomes" id="UP001154266"/>
    </source>
</evidence>
<dbReference type="SMART" id="SM01110">
    <property type="entry name" value="Cutinase"/>
    <property type="match status" value="1"/>
</dbReference>
<protein>
    <submittedName>
        <fullName evidence="5">Cutinase family protein</fullName>
    </submittedName>
</protein>
<keyword evidence="6" id="KW-1185">Reference proteome</keyword>
<dbReference type="InterPro" id="IPR000675">
    <property type="entry name" value="Cutinase/axe"/>
</dbReference>
<evidence type="ECO:0000256" key="1">
    <source>
        <dbReference type="ARBA" id="ARBA00007534"/>
    </source>
</evidence>
<evidence type="ECO:0000256" key="3">
    <source>
        <dbReference type="ARBA" id="ARBA00022801"/>
    </source>
</evidence>
<dbReference type="EMBL" id="JAKZMO010000009">
    <property type="protein sequence ID" value="MDG5483624.1"/>
    <property type="molecule type" value="Genomic_DNA"/>
</dbReference>
<dbReference type="Pfam" id="PF01083">
    <property type="entry name" value="Cutinase"/>
    <property type="match status" value="1"/>
</dbReference>
<sequence length="217" mass="22483">MRSVAKTPPVTRVSRVTRLATAAAFAAILIIVPAATAVPTSPLIPVASAQCPDVEVAFARGRQEPPGVGAVGDVFVNALRSKTPMSIGVYGVNYVADTDAAAGATDMRMRVQSMAKACPNTRMVLGGYSLGATAADLMTRANRLSSSERQHVAAVVMFGNGGKRLGPAPAYADRTIDQCADGDPICGRGFNWDSHLQPSYIGSGLIDQAASYVAGML</sequence>
<evidence type="ECO:0000313" key="5">
    <source>
        <dbReference type="EMBL" id="MDG5483624.1"/>
    </source>
</evidence>
<keyword evidence="2" id="KW-0719">Serine esterase</keyword>
<organism evidence="5 6">
    <name type="scientific">Mycolicibacterium gadium</name>
    <name type="common">Mycobacterium gadium</name>
    <dbReference type="NCBI Taxonomy" id="1794"/>
    <lineage>
        <taxon>Bacteria</taxon>
        <taxon>Bacillati</taxon>
        <taxon>Actinomycetota</taxon>
        <taxon>Actinomycetes</taxon>
        <taxon>Mycobacteriales</taxon>
        <taxon>Mycobacteriaceae</taxon>
        <taxon>Mycolicibacterium</taxon>
    </lineage>
</organism>
<keyword evidence="3" id="KW-0378">Hydrolase</keyword>
<accession>A0ABT6GPY4</accession>
<comment type="caution">
    <text evidence="5">The sequence shown here is derived from an EMBL/GenBank/DDBJ whole genome shotgun (WGS) entry which is preliminary data.</text>
</comment>
<dbReference type="PANTHER" id="PTHR33630:SF9">
    <property type="entry name" value="CUTINASE 4"/>
    <property type="match status" value="1"/>
</dbReference>
<keyword evidence="4" id="KW-1015">Disulfide bond</keyword>